<organism evidence="6 7">
    <name type="scientific">Caenorhabditis japonica</name>
    <dbReference type="NCBI Taxonomy" id="281687"/>
    <lineage>
        <taxon>Eukaryota</taxon>
        <taxon>Metazoa</taxon>
        <taxon>Ecdysozoa</taxon>
        <taxon>Nematoda</taxon>
        <taxon>Chromadorea</taxon>
        <taxon>Rhabditida</taxon>
        <taxon>Rhabditina</taxon>
        <taxon>Rhabditomorpha</taxon>
        <taxon>Rhabditoidea</taxon>
        <taxon>Rhabditidae</taxon>
        <taxon>Peloderinae</taxon>
        <taxon>Caenorhabditis</taxon>
    </lineage>
</organism>
<keyword evidence="7" id="KW-1185">Reference proteome</keyword>
<dbReference type="GO" id="GO:0048066">
    <property type="term" value="P:developmental pigmentation"/>
    <property type="evidence" value="ECO:0007669"/>
    <property type="project" value="TreeGrafter"/>
</dbReference>
<feature type="compositionally biased region" description="Low complexity" evidence="4">
    <location>
        <begin position="1409"/>
        <end position="1423"/>
    </location>
</feature>
<feature type="compositionally biased region" description="Low complexity" evidence="4">
    <location>
        <begin position="1328"/>
        <end position="1341"/>
    </location>
</feature>
<keyword evidence="1 3" id="KW-0863">Zinc-finger</keyword>
<feature type="domain" description="RING-type" evidence="5">
    <location>
        <begin position="1355"/>
        <end position="1399"/>
    </location>
</feature>
<dbReference type="PANTHER" id="PTHR23287:SF18">
    <property type="entry name" value="BLOC-2 COMPLEX MEMBER HPS5"/>
    <property type="match status" value="1"/>
</dbReference>
<sequence length="1434" mass="158417">MHRNLAAKYLHLIGGCALSAEREPISEVERIHVQEVEKGHVRVIAENCGQLELARRSPACFLAQNGEILVAGGCLGPNDHTDSMEFLESIENLTAKKSSKILQEKMEVGASCSAFDPFSTSNFKPIFGGFEAHSCLDDVQVLDESAKWKCHKIPAKKLPKIKNAAVLEVKTGEFLMFGGWEDEQRTTKAIRRVIFNESFTDFTVNFEGFLPYPVEGHSWVQNGSDVYLIGGFDGFSVIDTIIRYNLDSKKTEIIPTKLAQKRENHVSAILSNKFLVVAGGWGSKNSLNDVEVFELHNGNCLERCSKMESGHNEVQSTSRDTLDLATQIPTHFLVELTSLDELSFPANSTKRVKYTCVASTSKSLCLGTSTGSVYIFSRYAAKSRSRTSSPVPVQVFTTRDGQISTIAISPSEEMMAIGGDSGRVSVAQMNNGQPPTLLYSTPGDARSPDKVTALSWCADLKTVYSGHSSGALHVHRLTNRSVFRATHQRLNKFAAEITQLDTFQEHVLVATSLAAHLYHVEKGTVQQVGTKPRTSPANLGACYVTPSVESAYIVAARPNGRLWEANLVGHVYRTHQYRQTSRIARSPPVSFRSSFPTDPSQFDGIHPDNQDVMLNLIQLLQIDGHTMVLSTFGSRICIVETDTSHVICVAELEHEILDVSTCGNDVFVLLADSKGLRKFSVFDRMKTVEKLHLKSFYLQTAQFILFCSPHVQFPSPLITKTVEGLANMSKKKETERLQQSLQKIIDERKASQSMYDNLEGRNEVVVSKKLPSGVHRVLQTGQCSGYDDDFSFHAPQALRERSRSSPCGPEPPLSPAAIAKRASEPSNLEIRQEWRKNGTPDVAEEDILYRARQILDSADGKVMEKESLRTLLQLEGIKKDEIRFTPTVTIGNAAKALAELALAVPFDLSTIWKNEIIPEEDEEQEALQPFEKAKKPTIVKVVRPGIRPGSATRKKDKPVATVSPNSFEKSEDIEANILPPESTERDREIVTISDEMRKKQDEMWLDLRLSHIKKQTDRSTSSSSEAVPKSDTDYTLTTLSGDPTPQEEVWTNPLGEEDIEEEEDVENLKTPTSSIASFSCSSCRMHRSWAAASLLLSVCGKADVLKDEFSRNGALPATMNDWQRLLRHVASFEGARDLSAICPSCEMSLSTVERVCNDGWKTVGGIVEEGTKANKERIFERCQNSAKEKLRTIVSRSPVPSEQKRTAALENQNNQEKSENNLESSSEDVPLNPDHWNWTSATSLRTILALAVFFIGKKSVMQIIASDDQWIAKRMTPSDWCAVVVMGTREVRFKDLLSAKTIASIFDSAGASGWAAPRKSGPSQPLKSSASRKMSPSSSSSFNITSWIVDTNGKCPICTLSIRMIVGGSDRGVVSYCCGHVYHKVCLAGRYTIGCLACRVRARRAARIPSATSSATASPTASPVQSPRHQHVVR</sequence>
<dbReference type="PANTHER" id="PTHR23287">
    <property type="entry name" value="RUBY-EYE2-LIKE PROTEIN"/>
    <property type="match status" value="1"/>
</dbReference>
<accession>A0A8R1E3J7</accession>
<evidence type="ECO:0000259" key="5">
    <source>
        <dbReference type="PROSITE" id="PS50089"/>
    </source>
</evidence>
<keyword evidence="1 3" id="KW-0479">Metal-binding</keyword>
<evidence type="ECO:0000313" key="6">
    <source>
        <dbReference type="EnsemblMetazoa" id="CJA19397c.1"/>
    </source>
</evidence>
<feature type="compositionally biased region" description="Polar residues" evidence="4">
    <location>
        <begin position="1033"/>
        <end position="1043"/>
    </location>
</feature>
<feature type="region of interest" description="Disordered" evidence="4">
    <location>
        <begin position="1194"/>
        <end position="1230"/>
    </location>
</feature>
<dbReference type="InterPro" id="IPR036322">
    <property type="entry name" value="WD40_repeat_dom_sf"/>
</dbReference>
<feature type="region of interest" description="Disordered" evidence="4">
    <location>
        <begin position="1312"/>
        <end position="1341"/>
    </location>
</feature>
<name>A0A8R1E3J7_CAEJA</name>
<dbReference type="PROSITE" id="PS50089">
    <property type="entry name" value="ZF_RING_2"/>
    <property type="match status" value="1"/>
</dbReference>
<dbReference type="SUPFAM" id="SSF50978">
    <property type="entry name" value="WD40 repeat-like"/>
    <property type="match status" value="1"/>
</dbReference>
<feature type="region of interest" description="Disordered" evidence="4">
    <location>
        <begin position="1014"/>
        <end position="1050"/>
    </location>
</feature>
<dbReference type="InterPro" id="IPR056499">
    <property type="entry name" value="Beta-prop_HPS5-like"/>
</dbReference>
<dbReference type="GO" id="GO:0008270">
    <property type="term" value="F:zinc ion binding"/>
    <property type="evidence" value="ECO:0007669"/>
    <property type="project" value="UniProtKB-KW"/>
</dbReference>
<keyword evidence="2" id="KW-0862">Zinc</keyword>
<dbReference type="CDD" id="cd16484">
    <property type="entry name" value="RING-H2_Vps"/>
    <property type="match status" value="1"/>
</dbReference>
<dbReference type="GO" id="GO:0005737">
    <property type="term" value="C:cytoplasm"/>
    <property type="evidence" value="ECO:0007669"/>
    <property type="project" value="TreeGrafter"/>
</dbReference>
<dbReference type="Proteomes" id="UP000005237">
    <property type="component" value="Unassembled WGS sequence"/>
</dbReference>
<dbReference type="Gene3D" id="2.130.10.10">
    <property type="entry name" value="YVTN repeat-like/Quinoprotein amine dehydrogenase"/>
    <property type="match status" value="1"/>
</dbReference>
<evidence type="ECO:0000313" key="7">
    <source>
        <dbReference type="Proteomes" id="UP000005237"/>
    </source>
</evidence>
<dbReference type="InterPro" id="IPR015915">
    <property type="entry name" value="Kelch-typ_b-propeller"/>
</dbReference>
<evidence type="ECO:0000256" key="1">
    <source>
        <dbReference type="ARBA" id="ARBA00022771"/>
    </source>
</evidence>
<dbReference type="SUPFAM" id="SSF117281">
    <property type="entry name" value="Kelch motif"/>
    <property type="match status" value="1"/>
</dbReference>
<dbReference type="SUPFAM" id="SSF57850">
    <property type="entry name" value="RING/U-box"/>
    <property type="match status" value="1"/>
</dbReference>
<dbReference type="Gene3D" id="2.120.10.80">
    <property type="entry name" value="Kelch-type beta propeller"/>
    <property type="match status" value="1"/>
</dbReference>
<evidence type="ECO:0000256" key="4">
    <source>
        <dbReference type="SAM" id="MobiDB-lite"/>
    </source>
</evidence>
<reference evidence="7" key="1">
    <citation type="submission" date="2010-08" db="EMBL/GenBank/DDBJ databases">
        <authorList>
            <consortium name="Caenorhabditis japonica Sequencing Consortium"/>
            <person name="Wilson R.K."/>
        </authorList>
    </citation>
    <scope>NUCLEOTIDE SEQUENCE [LARGE SCALE GENOMIC DNA]</scope>
    <source>
        <strain evidence="7">DF5081</strain>
    </source>
</reference>
<feature type="region of interest" description="Disordered" evidence="4">
    <location>
        <begin position="1409"/>
        <end position="1434"/>
    </location>
</feature>
<protein>
    <submittedName>
        <fullName evidence="6">RING-type domain-containing protein</fullName>
    </submittedName>
</protein>
<evidence type="ECO:0000256" key="2">
    <source>
        <dbReference type="ARBA" id="ARBA00022833"/>
    </source>
</evidence>
<dbReference type="Pfam" id="PF23756">
    <property type="entry name" value="Beta-prop_HPS5"/>
    <property type="match status" value="1"/>
</dbReference>
<dbReference type="InterPro" id="IPR001841">
    <property type="entry name" value="Znf_RING"/>
</dbReference>
<reference evidence="6" key="2">
    <citation type="submission" date="2022-06" db="UniProtKB">
        <authorList>
            <consortium name="EnsemblMetazoa"/>
        </authorList>
    </citation>
    <scope>IDENTIFICATION</scope>
    <source>
        <strain evidence="6">DF5081</strain>
    </source>
</reference>
<proteinExistence type="predicted"/>
<dbReference type="InterPro" id="IPR015943">
    <property type="entry name" value="WD40/YVTN_repeat-like_dom_sf"/>
</dbReference>
<dbReference type="EnsemblMetazoa" id="CJA19397c.1">
    <property type="protein sequence ID" value="CJA19397c.1"/>
    <property type="gene ID" value="WBGene00138601"/>
</dbReference>
<evidence type="ECO:0000256" key="3">
    <source>
        <dbReference type="PROSITE-ProRule" id="PRU00175"/>
    </source>
</evidence>